<sequence length="175" mass="19483">MTGLDPPCVFFNVVVTVESAPRTLVSTPVVVGSLERFPLPATAAVIKGRPGLRRTAVTMDDFDFRRIPVRRTASIPINSGCDGRTNGGHSGRLRFSANGGHDRRINGLDSWRTAAATTDDLDSDERWCRLRTNDERRPRRTQRTTSILGERRARQTDERSRLLANSGGHDGRPRF</sequence>
<reference evidence="2 3" key="1">
    <citation type="submission" date="2007-06" db="EMBL/GenBank/DDBJ databases">
        <title>The Genome Sequence of Coccidioides posadasii RMSCC_3488.</title>
        <authorList>
            <consortium name="Coccidioides Genome Resources Consortium"/>
            <consortium name="The Broad Institute Genome Sequencing Platform"/>
            <person name="Henn M.R."/>
            <person name="Sykes S."/>
            <person name="Young S."/>
            <person name="Jaffe D."/>
            <person name="Berlin A."/>
            <person name="Alvarez P."/>
            <person name="Butler J."/>
            <person name="Gnerre S."/>
            <person name="Grabherr M."/>
            <person name="Mauceli E."/>
            <person name="Brockman W."/>
            <person name="Kodira C."/>
            <person name="Alvarado L."/>
            <person name="Zeng Q."/>
            <person name="Crawford M."/>
            <person name="Antoine C."/>
            <person name="Devon K."/>
            <person name="Galgiani J."/>
            <person name="Orsborn K."/>
            <person name="Lewis M.L."/>
            <person name="Nusbaum C."/>
            <person name="Galagan J."/>
            <person name="Birren B."/>
        </authorList>
    </citation>
    <scope>NUCLEOTIDE SEQUENCE [LARGE SCALE GENOMIC DNA]</scope>
    <source>
        <strain evidence="2 3">RMSCC 3488</strain>
    </source>
</reference>
<accession>A0A0J6IEF0</accession>
<reference evidence="3" key="2">
    <citation type="journal article" date="2009" name="Genome Res.">
        <title>Comparative genomic analyses of the human fungal pathogens Coccidioides and their relatives.</title>
        <authorList>
            <person name="Sharpton T.J."/>
            <person name="Stajich J.E."/>
            <person name="Rounsley S.D."/>
            <person name="Gardner M.J."/>
            <person name="Wortman J.R."/>
            <person name="Jordar V.S."/>
            <person name="Maiti R."/>
            <person name="Kodira C.D."/>
            <person name="Neafsey D.E."/>
            <person name="Zeng Q."/>
            <person name="Hung C.-Y."/>
            <person name="McMahan C."/>
            <person name="Muszewska A."/>
            <person name="Grynberg M."/>
            <person name="Mandel M.A."/>
            <person name="Kellner E.M."/>
            <person name="Barker B.M."/>
            <person name="Galgiani J.N."/>
            <person name="Orbach M.J."/>
            <person name="Kirkland T.N."/>
            <person name="Cole G.T."/>
            <person name="Henn M.R."/>
            <person name="Birren B.W."/>
            <person name="Taylor J.W."/>
        </authorList>
    </citation>
    <scope>NUCLEOTIDE SEQUENCE [LARGE SCALE GENOMIC DNA]</scope>
    <source>
        <strain evidence="3">RMSCC 3488</strain>
    </source>
</reference>
<feature type="region of interest" description="Disordered" evidence="1">
    <location>
        <begin position="135"/>
        <end position="175"/>
    </location>
</feature>
<organism evidence="2 3">
    <name type="scientific">Coccidioides posadasii RMSCC 3488</name>
    <dbReference type="NCBI Taxonomy" id="454284"/>
    <lineage>
        <taxon>Eukaryota</taxon>
        <taxon>Fungi</taxon>
        <taxon>Dikarya</taxon>
        <taxon>Ascomycota</taxon>
        <taxon>Pezizomycotina</taxon>
        <taxon>Eurotiomycetes</taxon>
        <taxon>Eurotiomycetidae</taxon>
        <taxon>Onygenales</taxon>
        <taxon>Onygenaceae</taxon>
        <taxon>Coccidioides</taxon>
    </lineage>
</organism>
<feature type="compositionally biased region" description="Basic and acidic residues" evidence="1">
    <location>
        <begin position="149"/>
        <end position="161"/>
    </location>
</feature>
<dbReference type="EMBL" id="DS268112">
    <property type="protein sequence ID" value="KMM70112.1"/>
    <property type="molecule type" value="Genomic_DNA"/>
</dbReference>
<dbReference type="AlphaFoldDB" id="A0A0J6IEF0"/>
<name>A0A0J6IEF0_COCPO</name>
<protein>
    <submittedName>
        <fullName evidence="2">Uncharacterized protein</fullName>
    </submittedName>
</protein>
<evidence type="ECO:0000256" key="1">
    <source>
        <dbReference type="SAM" id="MobiDB-lite"/>
    </source>
</evidence>
<evidence type="ECO:0000313" key="2">
    <source>
        <dbReference type="EMBL" id="KMM70112.1"/>
    </source>
</evidence>
<evidence type="ECO:0000313" key="3">
    <source>
        <dbReference type="Proteomes" id="UP000054567"/>
    </source>
</evidence>
<gene>
    <name evidence="2" type="ORF">CPAG_06424</name>
</gene>
<proteinExistence type="predicted"/>
<dbReference type="VEuPathDB" id="FungiDB:CPAG_06424"/>
<reference evidence="3" key="3">
    <citation type="journal article" date="2010" name="Genome Res.">
        <title>Population genomic sequencing of Coccidioides fungi reveals recent hybridization and transposon control.</title>
        <authorList>
            <person name="Neafsey D.E."/>
            <person name="Barker B.M."/>
            <person name="Sharpton T.J."/>
            <person name="Stajich J.E."/>
            <person name="Park D.J."/>
            <person name="Whiston E."/>
            <person name="Hung C.-Y."/>
            <person name="McMahan C."/>
            <person name="White J."/>
            <person name="Sykes S."/>
            <person name="Heiman D."/>
            <person name="Young S."/>
            <person name="Zeng Q."/>
            <person name="Abouelleil A."/>
            <person name="Aftuck L."/>
            <person name="Bessette D."/>
            <person name="Brown A."/>
            <person name="FitzGerald M."/>
            <person name="Lui A."/>
            <person name="Macdonald J.P."/>
            <person name="Priest M."/>
            <person name="Orbach M.J."/>
            <person name="Galgiani J.N."/>
            <person name="Kirkland T.N."/>
            <person name="Cole G.T."/>
            <person name="Birren B.W."/>
            <person name="Henn M.R."/>
            <person name="Taylor J.W."/>
            <person name="Rounsley S.D."/>
        </authorList>
    </citation>
    <scope>NUCLEOTIDE SEQUENCE [LARGE SCALE GENOMIC DNA]</scope>
    <source>
        <strain evidence="3">RMSCC 3488</strain>
    </source>
</reference>
<dbReference type="Proteomes" id="UP000054567">
    <property type="component" value="Unassembled WGS sequence"/>
</dbReference>